<evidence type="ECO:0000313" key="2">
    <source>
        <dbReference type="Proteomes" id="UP000789375"/>
    </source>
</evidence>
<dbReference type="Proteomes" id="UP000789375">
    <property type="component" value="Unassembled WGS sequence"/>
</dbReference>
<accession>A0A9N9DXK2</accession>
<organism evidence="1 2">
    <name type="scientific">Funneliformis mosseae</name>
    <name type="common">Endomycorrhizal fungus</name>
    <name type="synonym">Glomus mosseae</name>
    <dbReference type="NCBI Taxonomy" id="27381"/>
    <lineage>
        <taxon>Eukaryota</taxon>
        <taxon>Fungi</taxon>
        <taxon>Fungi incertae sedis</taxon>
        <taxon>Mucoromycota</taxon>
        <taxon>Glomeromycotina</taxon>
        <taxon>Glomeromycetes</taxon>
        <taxon>Glomerales</taxon>
        <taxon>Glomeraceae</taxon>
        <taxon>Funneliformis</taxon>
    </lineage>
</organism>
<comment type="caution">
    <text evidence="1">The sequence shown here is derived from an EMBL/GenBank/DDBJ whole genome shotgun (WGS) entry which is preliminary data.</text>
</comment>
<gene>
    <name evidence="1" type="ORF">FMOSSE_LOCUS11720</name>
</gene>
<evidence type="ECO:0000313" key="1">
    <source>
        <dbReference type="EMBL" id="CAG8656319.1"/>
    </source>
</evidence>
<sequence>MPSLLFSLKMFSRRRRMIQLRRRRANRAYRRRNRLFSNQDLLDRIENIPLQIVDDPSLDQFYNGSSFP</sequence>
<reference evidence="1" key="1">
    <citation type="submission" date="2021-06" db="EMBL/GenBank/DDBJ databases">
        <authorList>
            <person name="Kallberg Y."/>
            <person name="Tangrot J."/>
            <person name="Rosling A."/>
        </authorList>
    </citation>
    <scope>NUCLEOTIDE SEQUENCE</scope>
    <source>
        <strain evidence="1">87-6 pot B 2015</strain>
    </source>
</reference>
<keyword evidence="2" id="KW-1185">Reference proteome</keyword>
<protein>
    <submittedName>
        <fullName evidence="1">7303_t:CDS:1</fullName>
    </submittedName>
</protein>
<proteinExistence type="predicted"/>
<dbReference type="AlphaFoldDB" id="A0A9N9DXK2"/>
<dbReference type="EMBL" id="CAJVPP010004851">
    <property type="protein sequence ID" value="CAG8656319.1"/>
    <property type="molecule type" value="Genomic_DNA"/>
</dbReference>
<name>A0A9N9DXK2_FUNMO</name>